<feature type="binding site" evidence="6">
    <location>
        <begin position="166"/>
        <end position="168"/>
    </location>
    <ligand>
        <name>D-glyceraldehyde 3-phosphate</name>
        <dbReference type="ChEBI" id="CHEBI:59776"/>
    </ligand>
</feature>
<gene>
    <name evidence="12" type="ORF">ASTO00021_LOCUS6087</name>
</gene>
<evidence type="ECO:0000256" key="2">
    <source>
        <dbReference type="ARBA" id="ARBA00007406"/>
    </source>
</evidence>
<feature type="binding site" evidence="7">
    <location>
        <begin position="13"/>
        <end position="14"/>
    </location>
    <ligand>
        <name>NAD(+)</name>
        <dbReference type="ChEBI" id="CHEBI:57540"/>
    </ligand>
</feature>
<evidence type="ECO:0000256" key="7">
    <source>
        <dbReference type="PIRSR" id="PIRSR000149-3"/>
    </source>
</evidence>
<evidence type="ECO:0000256" key="4">
    <source>
        <dbReference type="ARBA" id="ARBA00052787"/>
    </source>
</evidence>
<comment type="catalytic activity">
    <reaction evidence="4">
        <text>D-glyceraldehyde 3-phosphate + phosphate + NADP(+) = (2R)-3-phospho-glyceroyl phosphate + NADPH + H(+)</text>
        <dbReference type="Rhea" id="RHEA:10296"/>
        <dbReference type="ChEBI" id="CHEBI:15378"/>
        <dbReference type="ChEBI" id="CHEBI:43474"/>
        <dbReference type="ChEBI" id="CHEBI:57604"/>
        <dbReference type="ChEBI" id="CHEBI:57783"/>
        <dbReference type="ChEBI" id="CHEBI:58349"/>
        <dbReference type="ChEBI" id="CHEBI:59776"/>
        <dbReference type="EC" id="1.2.1.13"/>
    </reaction>
</comment>
<dbReference type="NCBIfam" id="TIGR01534">
    <property type="entry name" value="GAPDH-I"/>
    <property type="match status" value="1"/>
</dbReference>
<keyword evidence="7 10" id="KW-0520">NAD</keyword>
<evidence type="ECO:0000313" key="12">
    <source>
        <dbReference type="EMBL" id="CAE0435807.1"/>
    </source>
</evidence>
<sequence length="350" mass="38199">MEKVKVGINGFGRIGRLVARFLIDAQMSGTDTACELVHVNELHCDVSIAAYLLQFDSIHGKFQGFKVEDKDGQIEVTNASSKKSHTLSFSMNPSPEEVDWAKAGVTFVLDCTGEFTDDKKLSPYFDVGIKRVLVSAPTKGDDVVNVVVGCNDDLIKPDTKICTAASCTTNCIAPVIKVVDSVFGIEHGSITTIHNVTNTQSIMDAPNLKKSDPRRARSGMLNLAPTSTGSAKAITVIFPHLKGKLNGVAVRVPLQNGSITDLTLELKKKVTAEQVNEALEKAADDHILGFEKRMLVSTDFINDARSSIVDAASTMVIDHTQVKILAWYDNEYGYSRRMYDIAQIMAKQML</sequence>
<dbReference type="PROSITE" id="PS00071">
    <property type="entry name" value="GAPDH"/>
    <property type="match status" value="1"/>
</dbReference>
<dbReference type="Pfam" id="PF02800">
    <property type="entry name" value="Gp_dh_C"/>
    <property type="match status" value="1"/>
</dbReference>
<evidence type="ECO:0000256" key="9">
    <source>
        <dbReference type="RuleBase" id="RU000397"/>
    </source>
</evidence>
<dbReference type="SUPFAM" id="SSF51735">
    <property type="entry name" value="NAD(P)-binding Rossmann-fold domains"/>
    <property type="match status" value="1"/>
</dbReference>
<comment type="subunit">
    <text evidence="10">Homotetramer.</text>
</comment>
<comment type="pathway">
    <text evidence="10">Carbohydrate degradation; glycolysis; pyruvate from D-glyceraldehyde 3-phosphate: step 1/5.</text>
</comment>
<dbReference type="InterPro" id="IPR006424">
    <property type="entry name" value="Glyceraldehyde-3-P_DH_1"/>
</dbReference>
<evidence type="ECO:0000256" key="10">
    <source>
        <dbReference type="RuleBase" id="RU361160"/>
    </source>
</evidence>
<dbReference type="PANTHER" id="PTHR42955">
    <property type="entry name" value="GLYCERALDEHYDE-3-PHOSPHATE DEHYDROGENASE"/>
    <property type="match status" value="1"/>
</dbReference>
<dbReference type="GO" id="GO:0050661">
    <property type="term" value="F:NADP binding"/>
    <property type="evidence" value="ECO:0007669"/>
    <property type="project" value="InterPro"/>
</dbReference>
<dbReference type="Gene3D" id="3.40.50.720">
    <property type="entry name" value="NAD(P)-binding Rossmann-like Domain"/>
    <property type="match status" value="1"/>
</dbReference>
<dbReference type="InterPro" id="IPR020828">
    <property type="entry name" value="GlycerAld_3-P_DH_NAD(P)-bd"/>
</dbReference>
<feature type="binding site" evidence="7">
    <location>
        <position position="330"/>
    </location>
    <ligand>
        <name>NAD(+)</name>
        <dbReference type="ChEBI" id="CHEBI:57540"/>
    </ligand>
</feature>
<dbReference type="EC" id="1.2.1.12" evidence="10"/>
<keyword evidence="3 10" id="KW-0560">Oxidoreductase</keyword>
<dbReference type="Gene3D" id="3.30.360.10">
    <property type="entry name" value="Dihydrodipicolinate Reductase, domain 2"/>
    <property type="match status" value="1"/>
</dbReference>
<dbReference type="UniPathway" id="UPA00109">
    <property type="reaction ID" value="UER00184"/>
</dbReference>
<dbReference type="GO" id="GO:0006006">
    <property type="term" value="P:glucose metabolic process"/>
    <property type="evidence" value="ECO:0007669"/>
    <property type="project" value="InterPro"/>
</dbReference>
<reference evidence="12" key="1">
    <citation type="submission" date="2021-01" db="EMBL/GenBank/DDBJ databases">
        <authorList>
            <person name="Corre E."/>
            <person name="Pelletier E."/>
            <person name="Niang G."/>
            <person name="Scheremetjew M."/>
            <person name="Finn R."/>
            <person name="Kale V."/>
            <person name="Holt S."/>
            <person name="Cochrane G."/>
            <person name="Meng A."/>
            <person name="Brown T."/>
            <person name="Cohen L."/>
        </authorList>
    </citation>
    <scope>NUCLEOTIDE SEQUENCE</scope>
    <source>
        <strain evidence="12">GSBS06</strain>
    </source>
</reference>
<dbReference type="InterPro" id="IPR020829">
    <property type="entry name" value="GlycerAld_3-P_DH_cat"/>
</dbReference>
<feature type="binding site" evidence="6">
    <location>
        <begin position="228"/>
        <end position="229"/>
    </location>
    <ligand>
        <name>D-glyceraldehyde 3-phosphate</name>
        <dbReference type="ChEBI" id="CHEBI:59776"/>
    </ligand>
</feature>
<dbReference type="CDD" id="cd18126">
    <property type="entry name" value="GAPDH_I_C"/>
    <property type="match status" value="1"/>
</dbReference>
<evidence type="ECO:0000256" key="8">
    <source>
        <dbReference type="PIRSR" id="PIRSR000149-4"/>
    </source>
</evidence>
<feature type="binding site" evidence="6">
    <location>
        <position position="251"/>
    </location>
    <ligand>
        <name>D-glyceraldehyde 3-phosphate</name>
        <dbReference type="ChEBI" id="CHEBI:59776"/>
    </ligand>
</feature>
<keyword evidence="7" id="KW-0547">Nucleotide-binding</keyword>
<comment type="similarity">
    <text evidence="2 9">Belongs to the glyceraldehyde-3-phosphate dehydrogenase family.</text>
</comment>
<organism evidence="12">
    <name type="scientific">Aplanochytrium stocchinoi</name>
    <dbReference type="NCBI Taxonomy" id="215587"/>
    <lineage>
        <taxon>Eukaryota</taxon>
        <taxon>Sar</taxon>
        <taxon>Stramenopiles</taxon>
        <taxon>Bigyra</taxon>
        <taxon>Labyrinthulomycetes</taxon>
        <taxon>Thraustochytrida</taxon>
        <taxon>Thraustochytriidae</taxon>
        <taxon>Aplanochytrium</taxon>
    </lineage>
</organism>
<accession>A0A7S3PGP8</accession>
<dbReference type="GO" id="GO:0051287">
    <property type="term" value="F:NAD binding"/>
    <property type="evidence" value="ECO:0007669"/>
    <property type="project" value="UniProtKB-UniRule"/>
</dbReference>
<dbReference type="SUPFAM" id="SSF55347">
    <property type="entry name" value="Glyceraldehyde-3-phosphate dehydrogenase-like, C-terminal domain"/>
    <property type="match status" value="1"/>
</dbReference>
<feature type="binding site" evidence="7">
    <location>
        <position position="135"/>
    </location>
    <ligand>
        <name>NAD(+)</name>
        <dbReference type="ChEBI" id="CHEBI:57540"/>
    </ligand>
</feature>
<dbReference type="GO" id="GO:0006096">
    <property type="term" value="P:glycolytic process"/>
    <property type="evidence" value="ECO:0007669"/>
    <property type="project" value="UniProtKB-UniPathway"/>
</dbReference>
<comment type="pathway">
    <text evidence="1">Carbohydrate biosynthesis; Calvin cycle.</text>
</comment>
<dbReference type="InterPro" id="IPR052978">
    <property type="entry name" value="GAP_dehydrogenase"/>
</dbReference>
<feature type="site" description="Activates thiol group during catalysis" evidence="8">
    <location>
        <position position="194"/>
    </location>
</feature>
<proteinExistence type="inferred from homology"/>
<feature type="domain" description="Glyceraldehyde 3-phosphate dehydrogenase NAD(P) binding" evidence="11">
    <location>
        <begin position="4"/>
        <end position="167"/>
    </location>
</feature>
<name>A0A7S3PGP8_9STRA</name>
<dbReference type="GO" id="GO:0004365">
    <property type="term" value="F:glyceraldehyde-3-phosphate dehydrogenase (NAD+) (phosphorylating) activity"/>
    <property type="evidence" value="ECO:0007669"/>
    <property type="project" value="UniProtKB-UniRule"/>
</dbReference>
<dbReference type="Pfam" id="PF00044">
    <property type="entry name" value="Gp_dh_N"/>
    <property type="match status" value="1"/>
</dbReference>
<keyword evidence="10" id="KW-0324">Glycolysis</keyword>
<dbReference type="FunFam" id="3.30.360.10:FF:000002">
    <property type="entry name" value="Glyceraldehyde-3-phosphate dehydrogenase"/>
    <property type="match status" value="1"/>
</dbReference>
<dbReference type="InterPro" id="IPR036291">
    <property type="entry name" value="NAD(P)-bd_dom_sf"/>
</dbReference>
<feature type="binding site" evidence="6">
    <location>
        <position position="197"/>
    </location>
    <ligand>
        <name>D-glyceraldehyde 3-phosphate</name>
        <dbReference type="ChEBI" id="CHEBI:59776"/>
    </ligand>
</feature>
<dbReference type="EMBL" id="HBIN01008213">
    <property type="protein sequence ID" value="CAE0435807.1"/>
    <property type="molecule type" value="Transcribed_RNA"/>
</dbReference>
<evidence type="ECO:0000256" key="1">
    <source>
        <dbReference type="ARBA" id="ARBA00005215"/>
    </source>
</evidence>
<comment type="catalytic activity">
    <reaction evidence="10">
        <text>D-glyceraldehyde 3-phosphate + phosphate + NAD(+) = (2R)-3-phospho-glyceroyl phosphate + NADH + H(+)</text>
        <dbReference type="Rhea" id="RHEA:10300"/>
        <dbReference type="ChEBI" id="CHEBI:15378"/>
        <dbReference type="ChEBI" id="CHEBI:43474"/>
        <dbReference type="ChEBI" id="CHEBI:57540"/>
        <dbReference type="ChEBI" id="CHEBI:57604"/>
        <dbReference type="ChEBI" id="CHEBI:57945"/>
        <dbReference type="ChEBI" id="CHEBI:59776"/>
        <dbReference type="EC" id="1.2.1.12"/>
    </reaction>
</comment>
<evidence type="ECO:0000259" key="11">
    <source>
        <dbReference type="SMART" id="SM00846"/>
    </source>
</evidence>
<dbReference type="PRINTS" id="PR00078">
    <property type="entry name" value="G3PDHDRGNASE"/>
</dbReference>
<evidence type="ECO:0000256" key="5">
    <source>
        <dbReference type="PIRSR" id="PIRSR000149-1"/>
    </source>
</evidence>
<dbReference type="GO" id="GO:0047100">
    <property type="term" value="F:glyceraldehyde-3-phosphate dehydrogenase (NADP+) (phosphorylating) activity"/>
    <property type="evidence" value="ECO:0007669"/>
    <property type="project" value="UniProtKB-EC"/>
</dbReference>
<dbReference type="InterPro" id="IPR020831">
    <property type="entry name" value="GlycerAld/Erythrose_P_DH"/>
</dbReference>
<dbReference type="PIRSF" id="PIRSF000149">
    <property type="entry name" value="GAP_DH"/>
    <property type="match status" value="1"/>
</dbReference>
<dbReference type="SMART" id="SM00846">
    <property type="entry name" value="Gp_dh_N"/>
    <property type="match status" value="1"/>
</dbReference>
<dbReference type="AlphaFoldDB" id="A0A7S3PGP8"/>
<dbReference type="InterPro" id="IPR020830">
    <property type="entry name" value="GlycerAld_3-P_DH_AS"/>
</dbReference>
<evidence type="ECO:0000256" key="3">
    <source>
        <dbReference type="ARBA" id="ARBA00023002"/>
    </source>
</evidence>
<dbReference type="PANTHER" id="PTHR42955:SF1">
    <property type="entry name" value="GLYCERALDEHYDE-3-PHOSPHATE DEHYDROGENASE"/>
    <property type="match status" value="1"/>
</dbReference>
<feature type="active site" description="Nucleophile" evidence="5">
    <location>
        <position position="167"/>
    </location>
</feature>
<evidence type="ECO:0000256" key="6">
    <source>
        <dbReference type="PIRSR" id="PIRSR000149-2"/>
    </source>
</evidence>
<protein>
    <recommendedName>
        <fullName evidence="10">Glyceraldehyde-3-phosphate dehydrogenase</fullName>
        <ecNumber evidence="10">1.2.1.12</ecNumber>
    </recommendedName>
</protein>